<feature type="transmembrane region" description="Helical" evidence="10">
    <location>
        <begin position="86"/>
        <end position="116"/>
    </location>
</feature>
<dbReference type="EMBL" id="JAGIOE010000001">
    <property type="protein sequence ID" value="MBP2372683.1"/>
    <property type="molecule type" value="Genomic_DNA"/>
</dbReference>
<feature type="transmembrane region" description="Helical" evidence="10">
    <location>
        <begin position="128"/>
        <end position="152"/>
    </location>
</feature>
<keyword evidence="10" id="KW-0472">Membrane</keyword>
<evidence type="ECO:0000256" key="4">
    <source>
        <dbReference type="ARBA" id="ARBA00022679"/>
    </source>
</evidence>
<evidence type="ECO:0000313" key="13">
    <source>
        <dbReference type="EMBL" id="MBP2372683.1"/>
    </source>
</evidence>
<dbReference type="InterPro" id="IPR036890">
    <property type="entry name" value="HATPase_C_sf"/>
</dbReference>
<dbReference type="GO" id="GO:0016301">
    <property type="term" value="F:kinase activity"/>
    <property type="evidence" value="ECO:0007669"/>
    <property type="project" value="UniProtKB-KW"/>
</dbReference>
<dbReference type="Gene3D" id="3.30.565.10">
    <property type="entry name" value="Histidine kinase-like ATPase, C-terminal domain"/>
    <property type="match status" value="1"/>
</dbReference>
<keyword evidence="14" id="KW-1185">Reference proteome</keyword>
<dbReference type="PANTHER" id="PTHR24421">
    <property type="entry name" value="NITRATE/NITRITE SENSOR PROTEIN NARX-RELATED"/>
    <property type="match status" value="1"/>
</dbReference>
<comment type="catalytic activity">
    <reaction evidence="1">
        <text>ATP + protein L-histidine = ADP + protein N-phospho-L-histidine.</text>
        <dbReference type="EC" id="2.7.13.3"/>
    </reaction>
</comment>
<dbReference type="RefSeq" id="WP_209905965.1">
    <property type="nucleotide sequence ID" value="NZ_BAAAMI010000019.1"/>
</dbReference>
<dbReference type="Pfam" id="PF23539">
    <property type="entry name" value="DUF7134"/>
    <property type="match status" value="1"/>
</dbReference>
<evidence type="ECO:0000256" key="2">
    <source>
        <dbReference type="ARBA" id="ARBA00012438"/>
    </source>
</evidence>
<dbReference type="InterPro" id="IPR055558">
    <property type="entry name" value="DUF7134"/>
</dbReference>
<keyword evidence="8" id="KW-0902">Two-component regulatory system</keyword>
<organism evidence="13 14">
    <name type="scientific">Paeniglutamicibacter psychrophenolicus</name>
    <dbReference type="NCBI Taxonomy" id="257454"/>
    <lineage>
        <taxon>Bacteria</taxon>
        <taxon>Bacillati</taxon>
        <taxon>Actinomycetota</taxon>
        <taxon>Actinomycetes</taxon>
        <taxon>Micrococcales</taxon>
        <taxon>Micrococcaceae</taxon>
        <taxon>Paeniglutamicibacter</taxon>
    </lineage>
</organism>
<comment type="caution">
    <text evidence="13">The sequence shown here is derived from an EMBL/GenBank/DDBJ whole genome shotgun (WGS) entry which is preliminary data.</text>
</comment>
<dbReference type="Proteomes" id="UP000766570">
    <property type="component" value="Unassembled WGS sequence"/>
</dbReference>
<evidence type="ECO:0000256" key="7">
    <source>
        <dbReference type="ARBA" id="ARBA00022840"/>
    </source>
</evidence>
<evidence type="ECO:0000259" key="11">
    <source>
        <dbReference type="Pfam" id="PF07730"/>
    </source>
</evidence>
<feature type="domain" description="DUF7134" evidence="12">
    <location>
        <begin position="29"/>
        <end position="182"/>
    </location>
</feature>
<dbReference type="SUPFAM" id="SSF55874">
    <property type="entry name" value="ATPase domain of HSP90 chaperone/DNA topoisomerase II/histidine kinase"/>
    <property type="match status" value="1"/>
</dbReference>
<sequence length="445" mass="47861">MSENTAPLASGDPEASFAEISAQRIGPLRALMRRRPVLVDTSVVLLYFLLTIVSLVESVLSEHWATTGLLTITGAWLYFRRRWPMFVLIMVVLFDSAATLLDSSYFGGSAGLWIALYAASTKYAARRMFALTALITALQGLIFVIIGLPAMFTDSAEDQAALAEIGGRNLTITLSLAFLLGSNAAAVAIGAAVRNHRLHEAELDNWAKRVQTLAQVRERTRIAREMHDVVAHSLSVMIALSDGAAVVLKRDPVRAAEVLAELSGTGRRALGDMRRVIGVLRTGDGASLEPQPAGGSLEEMLAGFRVAGLPLRYSTSGPALPDDATFQLTVHRIIQESLTNVLRYGRNVTAVEVSVARVQQDVTVRIHDDGTHQEARRELVGSAQGIRGMKERAALFDGTLYAGPAPAGGWSVLAKLKLPHPTRCPEKTPGGTGTQTEPKTQHQGS</sequence>
<keyword evidence="5" id="KW-0547">Nucleotide-binding</keyword>
<keyword evidence="6 13" id="KW-0418">Kinase</keyword>
<evidence type="ECO:0000256" key="8">
    <source>
        <dbReference type="ARBA" id="ARBA00023012"/>
    </source>
</evidence>
<feature type="transmembrane region" description="Helical" evidence="10">
    <location>
        <begin position="172"/>
        <end position="193"/>
    </location>
</feature>
<keyword evidence="10" id="KW-0812">Transmembrane</keyword>
<dbReference type="Gene3D" id="1.20.5.1930">
    <property type="match status" value="1"/>
</dbReference>
<keyword evidence="4" id="KW-0808">Transferase</keyword>
<keyword evidence="7" id="KW-0067">ATP-binding</keyword>
<evidence type="ECO:0000256" key="6">
    <source>
        <dbReference type="ARBA" id="ARBA00022777"/>
    </source>
</evidence>
<evidence type="ECO:0000259" key="12">
    <source>
        <dbReference type="Pfam" id="PF23539"/>
    </source>
</evidence>
<proteinExistence type="predicted"/>
<accession>A0ABS4W9T9</accession>
<feature type="region of interest" description="Disordered" evidence="9">
    <location>
        <begin position="420"/>
        <end position="445"/>
    </location>
</feature>
<feature type="transmembrane region" description="Helical" evidence="10">
    <location>
        <begin position="37"/>
        <end position="56"/>
    </location>
</feature>
<name>A0ABS4W9T9_9MICC</name>
<dbReference type="CDD" id="cd16917">
    <property type="entry name" value="HATPase_UhpB-NarQ-NarX-like"/>
    <property type="match status" value="1"/>
</dbReference>
<dbReference type="InterPro" id="IPR011712">
    <property type="entry name" value="Sig_transdc_His_kin_sub3_dim/P"/>
</dbReference>
<feature type="domain" description="Signal transduction histidine kinase subgroup 3 dimerisation and phosphoacceptor" evidence="11">
    <location>
        <begin position="218"/>
        <end position="283"/>
    </location>
</feature>
<evidence type="ECO:0000256" key="1">
    <source>
        <dbReference type="ARBA" id="ARBA00000085"/>
    </source>
</evidence>
<evidence type="ECO:0000313" key="14">
    <source>
        <dbReference type="Proteomes" id="UP000766570"/>
    </source>
</evidence>
<gene>
    <name evidence="13" type="ORF">JOF46_000595</name>
</gene>
<feature type="compositionally biased region" description="Polar residues" evidence="9">
    <location>
        <begin position="434"/>
        <end position="445"/>
    </location>
</feature>
<dbReference type="InterPro" id="IPR050482">
    <property type="entry name" value="Sensor_HK_TwoCompSys"/>
</dbReference>
<keyword evidence="10" id="KW-1133">Transmembrane helix</keyword>
<evidence type="ECO:0000256" key="5">
    <source>
        <dbReference type="ARBA" id="ARBA00022741"/>
    </source>
</evidence>
<dbReference type="Pfam" id="PF07730">
    <property type="entry name" value="HisKA_3"/>
    <property type="match status" value="1"/>
</dbReference>
<keyword evidence="3" id="KW-0597">Phosphoprotein</keyword>
<evidence type="ECO:0000256" key="3">
    <source>
        <dbReference type="ARBA" id="ARBA00022553"/>
    </source>
</evidence>
<evidence type="ECO:0000256" key="10">
    <source>
        <dbReference type="SAM" id="Phobius"/>
    </source>
</evidence>
<dbReference type="EC" id="2.7.13.3" evidence="2"/>
<protein>
    <recommendedName>
        <fullName evidence="2">histidine kinase</fullName>
        <ecNumber evidence="2">2.7.13.3</ecNumber>
    </recommendedName>
</protein>
<evidence type="ECO:0000256" key="9">
    <source>
        <dbReference type="SAM" id="MobiDB-lite"/>
    </source>
</evidence>
<dbReference type="PANTHER" id="PTHR24421:SF10">
    <property type="entry name" value="NITRATE_NITRITE SENSOR PROTEIN NARQ"/>
    <property type="match status" value="1"/>
</dbReference>
<reference evidence="13 14" key="1">
    <citation type="submission" date="2021-03" db="EMBL/GenBank/DDBJ databases">
        <title>Sequencing the genomes of 1000 actinobacteria strains.</title>
        <authorList>
            <person name="Klenk H.-P."/>
        </authorList>
    </citation>
    <scope>NUCLEOTIDE SEQUENCE [LARGE SCALE GENOMIC DNA]</scope>
    <source>
        <strain evidence="13 14">DSM 15454</strain>
    </source>
</reference>